<evidence type="ECO:0000256" key="2">
    <source>
        <dbReference type="SAM" id="MobiDB-lite"/>
    </source>
</evidence>
<dbReference type="InterPro" id="IPR025337">
    <property type="entry name" value="Questin_oxidase-like"/>
</dbReference>
<dbReference type="PANTHER" id="PTHR35870">
    <property type="entry name" value="PROTEIN, PUTATIVE (AFU_ORTHOLOGUE AFUA_5G03330)-RELATED"/>
    <property type="match status" value="1"/>
</dbReference>
<feature type="compositionally biased region" description="Pro residues" evidence="2">
    <location>
        <begin position="207"/>
        <end position="217"/>
    </location>
</feature>
<organism evidence="3 4">
    <name type="scientific">Niveomyces insectorum RCEF 264</name>
    <dbReference type="NCBI Taxonomy" id="1081102"/>
    <lineage>
        <taxon>Eukaryota</taxon>
        <taxon>Fungi</taxon>
        <taxon>Dikarya</taxon>
        <taxon>Ascomycota</taxon>
        <taxon>Pezizomycotina</taxon>
        <taxon>Sordariomycetes</taxon>
        <taxon>Hypocreomycetidae</taxon>
        <taxon>Hypocreales</taxon>
        <taxon>Cordycipitaceae</taxon>
        <taxon>Niveomyces</taxon>
    </lineage>
</organism>
<dbReference type="PANTHER" id="PTHR35870:SF6">
    <property type="entry name" value="MGS207 PROTEIN"/>
    <property type="match status" value="1"/>
</dbReference>
<dbReference type="Proteomes" id="UP000076874">
    <property type="component" value="Unassembled WGS sequence"/>
</dbReference>
<dbReference type="GO" id="GO:0016491">
    <property type="term" value="F:oxidoreductase activity"/>
    <property type="evidence" value="ECO:0007669"/>
    <property type="project" value="UniProtKB-KW"/>
</dbReference>
<reference evidence="3 4" key="1">
    <citation type="journal article" date="2016" name="Genome Biol. Evol.">
        <title>Divergent and convergent evolution of fungal pathogenicity.</title>
        <authorList>
            <person name="Shang Y."/>
            <person name="Xiao G."/>
            <person name="Zheng P."/>
            <person name="Cen K."/>
            <person name="Zhan S."/>
            <person name="Wang C."/>
        </authorList>
    </citation>
    <scope>NUCLEOTIDE SEQUENCE [LARGE SCALE GENOMIC DNA]</scope>
    <source>
        <strain evidence="3 4">RCEF 264</strain>
    </source>
</reference>
<dbReference type="Pfam" id="PF14027">
    <property type="entry name" value="Questin_oxidase"/>
    <property type="match status" value="1"/>
</dbReference>
<dbReference type="AlphaFoldDB" id="A0A167PFJ3"/>
<keyword evidence="1" id="KW-0560">Oxidoreductase</keyword>
<protein>
    <submittedName>
        <fullName evidence="3">Uncharacterized protein</fullName>
    </submittedName>
</protein>
<gene>
    <name evidence="3" type="ORF">SPI_07615</name>
</gene>
<comment type="caution">
    <text evidence="3">The sequence shown here is derived from an EMBL/GenBank/DDBJ whole genome shotgun (WGS) entry which is preliminary data.</text>
</comment>
<evidence type="ECO:0000313" key="4">
    <source>
        <dbReference type="Proteomes" id="UP000076874"/>
    </source>
</evidence>
<sequence>MSLLSQIPLVGRLIGGFHAGAGAGAASAVPAVRLDAVPVHEIETSPEKRPRTLKHLLRANHANHALLALSEGGDGHENEMETDADADIETEKHDRPNPLTPALGAAYLLGASPDLLNHLYDTLARGCAPWAPSPAELADADWRECWGDARFQRAYVDFFEDVLAAHRTAFDWKQVVATYLWGEGEVEADDRAGGRPVASSSASSSPSPSPSPSPAPPLVHNLVTGGNGGRALVLLAYAFELDSRVLAMEALALAAVSYNGLHRYLDDPAYSEPGSAVPDAVAVAAAHDDDRPSVLLALLAEVANDPHLDAAAAKTSVTTTAHPSVFGKTLFATPATETALRTHWQAWTPALVRDPTRELRDAQPAGSTRRRGCYDRGLARVLATSHAARVLLPHLPARHHVTLLRQWWLLTLAAYVAAGRPAVVELAQQTRAAERASQTWAAVEAQALGSPWNTDADYLAVVRALREAATTWGDDDGRYLGVALQFVNEFDGWDE</sequence>
<dbReference type="STRING" id="1081102.A0A167PFJ3"/>
<dbReference type="OrthoDB" id="10265971at2759"/>
<proteinExistence type="predicted"/>
<name>A0A167PFJ3_9HYPO</name>
<dbReference type="EMBL" id="AZHD01000016">
    <property type="protein sequence ID" value="OAA56608.1"/>
    <property type="molecule type" value="Genomic_DNA"/>
</dbReference>
<feature type="region of interest" description="Disordered" evidence="2">
    <location>
        <begin position="190"/>
        <end position="221"/>
    </location>
</feature>
<evidence type="ECO:0000313" key="3">
    <source>
        <dbReference type="EMBL" id="OAA56608.1"/>
    </source>
</evidence>
<keyword evidence="4" id="KW-1185">Reference proteome</keyword>
<evidence type="ECO:0000256" key="1">
    <source>
        <dbReference type="ARBA" id="ARBA00023002"/>
    </source>
</evidence>
<accession>A0A167PFJ3</accession>